<evidence type="ECO:0000313" key="3">
    <source>
        <dbReference type="Proteomes" id="UP000464507"/>
    </source>
</evidence>
<dbReference type="Pfam" id="PF12728">
    <property type="entry name" value="HTH_17"/>
    <property type="match status" value="1"/>
</dbReference>
<proteinExistence type="predicted"/>
<dbReference type="InterPro" id="IPR010093">
    <property type="entry name" value="SinI_DNA-bd"/>
</dbReference>
<dbReference type="InterPro" id="IPR009061">
    <property type="entry name" value="DNA-bd_dom_put_sf"/>
</dbReference>
<dbReference type="InterPro" id="IPR041657">
    <property type="entry name" value="HTH_17"/>
</dbReference>
<feature type="domain" description="Helix-turn-helix" evidence="1">
    <location>
        <begin position="77"/>
        <end position="123"/>
    </location>
</feature>
<dbReference type="Proteomes" id="UP000464507">
    <property type="component" value="Chromosome"/>
</dbReference>
<gene>
    <name evidence="2" type="ORF">BHD05_03905</name>
</gene>
<dbReference type="NCBIfam" id="TIGR01764">
    <property type="entry name" value="excise"/>
    <property type="match status" value="1"/>
</dbReference>
<evidence type="ECO:0000259" key="1">
    <source>
        <dbReference type="Pfam" id="PF12728"/>
    </source>
</evidence>
<dbReference type="EMBL" id="CP017146">
    <property type="protein sequence ID" value="QHO68909.1"/>
    <property type="molecule type" value="Genomic_DNA"/>
</dbReference>
<dbReference type="GO" id="GO:0003677">
    <property type="term" value="F:DNA binding"/>
    <property type="evidence" value="ECO:0007669"/>
    <property type="project" value="InterPro"/>
</dbReference>
<organism evidence="2 3">
    <name type="scientific">Marisediminicola antarctica</name>
    <dbReference type="NCBI Taxonomy" id="674079"/>
    <lineage>
        <taxon>Bacteria</taxon>
        <taxon>Bacillati</taxon>
        <taxon>Actinomycetota</taxon>
        <taxon>Actinomycetes</taxon>
        <taxon>Micrococcales</taxon>
        <taxon>Microbacteriaceae</taxon>
        <taxon>Marisediminicola</taxon>
    </lineage>
</organism>
<dbReference type="AlphaFoldDB" id="A0A7L5AKS5"/>
<protein>
    <recommendedName>
        <fullName evidence="1">Helix-turn-helix domain-containing protein</fullName>
    </recommendedName>
</protein>
<reference evidence="2 3" key="1">
    <citation type="submission" date="2016-09" db="EMBL/GenBank/DDBJ databases">
        <title>Complete genome sequence of microbes from the polar regions.</title>
        <authorList>
            <person name="Liao L."/>
            <person name="Chen B."/>
        </authorList>
    </citation>
    <scope>NUCLEOTIDE SEQUENCE [LARGE SCALE GENOMIC DNA]</scope>
    <source>
        <strain evidence="2 3">ZS314</strain>
    </source>
</reference>
<dbReference type="KEGG" id="mant:BHD05_03905"/>
<name>A0A7L5AKS5_9MICO</name>
<accession>A0A7L5AKS5</accession>
<sequence length="144" mass="15749">MAPNVLANGALLVDETVRRDAELFIERAHDRNVTQGSLTLDDGTTLQLDRKLAELVQFVIRGLPSGTVSVHAVPAEMTSTTAASVLGVSRPTLMKMVKDDLLASHKVGAHHRFKHTDVADLAEVRRAARLEAFTELRELDEALE</sequence>
<dbReference type="SUPFAM" id="SSF46955">
    <property type="entry name" value="Putative DNA-binding domain"/>
    <property type="match status" value="1"/>
</dbReference>
<keyword evidence="3" id="KW-1185">Reference proteome</keyword>
<evidence type="ECO:0000313" key="2">
    <source>
        <dbReference type="EMBL" id="QHO68909.1"/>
    </source>
</evidence>